<dbReference type="RefSeq" id="WP_017512761.1">
    <property type="nucleotide sequence ID" value="NZ_CP033968.1"/>
</dbReference>
<accession>A0A3G8GV21</accession>
<evidence type="ECO:0000256" key="1">
    <source>
        <dbReference type="SAM" id="Phobius"/>
    </source>
</evidence>
<keyword evidence="1" id="KW-0472">Membrane</keyword>
<name>A0A3G8GV21_9BURK</name>
<dbReference type="AlphaFoldDB" id="A0A3G8GV21"/>
<dbReference type="OrthoDB" id="583660at2"/>
<geneLocation type="plasmid" evidence="2">
    <name>unnamed1</name>
</geneLocation>
<evidence type="ECO:0000313" key="3">
    <source>
        <dbReference type="Proteomes" id="UP000270411"/>
    </source>
</evidence>
<sequence length="116" mass="12726">MQTFIHLEDPAVQAAIISAVGSILTSAIAALCAAIIGRQISGKKRLQDKLLVAQDDIEFLLQVEKAHCVIHKERDQSSNKLIVRNTVRDKGFEYSGKFSPGKVAYNDGPGRRYSKA</sequence>
<dbReference type="EMBL" id="CP033968">
    <property type="protein sequence ID" value="AZG12077.1"/>
    <property type="molecule type" value="Genomic_DNA"/>
</dbReference>
<organism evidence="2 3">
    <name type="scientific">Cupriavidus pauculus</name>
    <dbReference type="NCBI Taxonomy" id="82633"/>
    <lineage>
        <taxon>Bacteria</taxon>
        <taxon>Pseudomonadati</taxon>
        <taxon>Pseudomonadota</taxon>
        <taxon>Betaproteobacteria</taxon>
        <taxon>Burkholderiales</taxon>
        <taxon>Burkholderiaceae</taxon>
        <taxon>Cupriavidus</taxon>
    </lineage>
</organism>
<keyword evidence="1" id="KW-0812">Transmembrane</keyword>
<feature type="transmembrane region" description="Helical" evidence="1">
    <location>
        <begin position="12"/>
        <end position="36"/>
    </location>
</feature>
<evidence type="ECO:0000313" key="2">
    <source>
        <dbReference type="EMBL" id="AZG12077.1"/>
    </source>
</evidence>
<reference evidence="3" key="1">
    <citation type="submission" date="2018-11" db="EMBL/GenBank/DDBJ databases">
        <title>FDA dAtabase for Regulatory Grade micrObial Sequences (FDA-ARGOS): Supporting development and validation of Infectious Disease Dx tests.</title>
        <authorList>
            <person name="Goldberg B."/>
            <person name="Campos J."/>
            <person name="Tallon L."/>
            <person name="Sadzewicz L."/>
            <person name="Zhao X."/>
            <person name="Vavikolanu K."/>
            <person name="Mehta A."/>
            <person name="Aluvathingal J."/>
            <person name="Nadendla S."/>
            <person name="Geyer C."/>
            <person name="Nandy P."/>
            <person name="Yan Y."/>
            <person name="Sichtig H."/>
        </authorList>
    </citation>
    <scope>NUCLEOTIDE SEQUENCE [LARGE SCALE GENOMIC DNA]</scope>
    <source>
        <strain evidence="3">FDAARGOS_614</strain>
        <plasmid evidence="3">unnamed1</plasmid>
    </source>
</reference>
<dbReference type="KEGG" id="cpau:EHF44_00935"/>
<proteinExistence type="predicted"/>
<keyword evidence="2" id="KW-0614">Plasmid</keyword>
<dbReference type="Proteomes" id="UP000270411">
    <property type="component" value="Plasmid unnamed1"/>
</dbReference>
<keyword evidence="1" id="KW-1133">Transmembrane helix</keyword>
<gene>
    <name evidence="2" type="ORF">EHF44_00935</name>
</gene>
<protein>
    <submittedName>
        <fullName evidence="2">Uncharacterized protein</fullName>
    </submittedName>
</protein>